<evidence type="ECO:0000259" key="12">
    <source>
        <dbReference type="PROSITE" id="PS50110"/>
    </source>
</evidence>
<evidence type="ECO:0000256" key="7">
    <source>
        <dbReference type="ARBA" id="ARBA00022840"/>
    </source>
</evidence>
<dbReference type="SMART" id="SM00091">
    <property type="entry name" value="PAS"/>
    <property type="match status" value="1"/>
</dbReference>
<evidence type="ECO:0000256" key="2">
    <source>
        <dbReference type="ARBA" id="ARBA00012438"/>
    </source>
</evidence>
<proteinExistence type="predicted"/>
<evidence type="ECO:0000256" key="6">
    <source>
        <dbReference type="ARBA" id="ARBA00022777"/>
    </source>
</evidence>
<dbReference type="SMART" id="SM00387">
    <property type="entry name" value="HATPase_c"/>
    <property type="match status" value="1"/>
</dbReference>
<dbReference type="GO" id="GO:0005524">
    <property type="term" value="F:ATP binding"/>
    <property type="evidence" value="ECO:0007669"/>
    <property type="project" value="UniProtKB-KW"/>
</dbReference>
<dbReference type="Gene3D" id="3.40.50.2300">
    <property type="match status" value="1"/>
</dbReference>
<dbReference type="Gene3D" id="3.30.450.20">
    <property type="entry name" value="PAS domain"/>
    <property type="match status" value="1"/>
</dbReference>
<evidence type="ECO:0000256" key="4">
    <source>
        <dbReference type="ARBA" id="ARBA00022679"/>
    </source>
</evidence>
<evidence type="ECO:0000256" key="10">
    <source>
        <dbReference type="SAM" id="Coils"/>
    </source>
</evidence>
<dbReference type="CDD" id="cd00156">
    <property type="entry name" value="REC"/>
    <property type="match status" value="1"/>
</dbReference>
<dbReference type="GO" id="GO:0004673">
    <property type="term" value="F:protein histidine kinase activity"/>
    <property type="evidence" value="ECO:0007669"/>
    <property type="project" value="UniProtKB-EC"/>
</dbReference>
<feature type="coiled-coil region" evidence="10">
    <location>
        <begin position="6"/>
        <end position="33"/>
    </location>
</feature>
<dbReference type="PANTHER" id="PTHR43065">
    <property type="entry name" value="SENSOR HISTIDINE KINASE"/>
    <property type="match status" value="1"/>
</dbReference>
<dbReference type="CDD" id="cd00130">
    <property type="entry name" value="PAS"/>
    <property type="match status" value="1"/>
</dbReference>
<accession>A0A445MS48</accession>
<keyword evidence="8" id="KW-0902">Two-component regulatory system</keyword>
<dbReference type="InterPro" id="IPR001789">
    <property type="entry name" value="Sig_transdc_resp-reg_receiver"/>
</dbReference>
<keyword evidence="4 14" id="KW-0808">Transferase</keyword>
<dbReference type="SUPFAM" id="SSF55785">
    <property type="entry name" value="PYP-like sensor domain (PAS domain)"/>
    <property type="match status" value="1"/>
</dbReference>
<keyword evidence="5" id="KW-0547">Nucleotide-binding</keyword>
<evidence type="ECO:0000313" key="14">
    <source>
        <dbReference type="EMBL" id="SPD72221.1"/>
    </source>
</evidence>
<dbReference type="SUPFAM" id="SSF55874">
    <property type="entry name" value="ATPase domain of HSP90 chaperone/DNA topoisomerase II/histidine kinase"/>
    <property type="match status" value="1"/>
</dbReference>
<dbReference type="PANTHER" id="PTHR43065:SF10">
    <property type="entry name" value="PEROXIDE STRESS-ACTIVATED HISTIDINE KINASE MAK3"/>
    <property type="match status" value="1"/>
</dbReference>
<dbReference type="InterPro" id="IPR013767">
    <property type="entry name" value="PAS_fold"/>
</dbReference>
<evidence type="ECO:0000256" key="5">
    <source>
        <dbReference type="ARBA" id="ARBA00022741"/>
    </source>
</evidence>
<name>A0A445MS48_9BACT</name>
<dbReference type="PRINTS" id="PR00344">
    <property type="entry name" value="BCTRLSENSOR"/>
</dbReference>
<dbReference type="SUPFAM" id="SSF52172">
    <property type="entry name" value="CheY-like"/>
    <property type="match status" value="1"/>
</dbReference>
<dbReference type="PROSITE" id="PS50109">
    <property type="entry name" value="HIS_KIN"/>
    <property type="match status" value="1"/>
</dbReference>
<dbReference type="Pfam" id="PF00989">
    <property type="entry name" value="PAS"/>
    <property type="match status" value="1"/>
</dbReference>
<dbReference type="GO" id="GO:0006355">
    <property type="term" value="P:regulation of DNA-templated transcription"/>
    <property type="evidence" value="ECO:0007669"/>
    <property type="project" value="InterPro"/>
</dbReference>
<feature type="domain" description="Response regulatory" evidence="12">
    <location>
        <begin position="408"/>
        <end position="523"/>
    </location>
</feature>
<protein>
    <recommendedName>
        <fullName evidence="2">histidine kinase</fullName>
        <ecNumber evidence="2">2.7.13.3</ecNumber>
    </recommendedName>
</protein>
<dbReference type="AlphaFoldDB" id="A0A445MS48"/>
<dbReference type="InterPro" id="IPR035965">
    <property type="entry name" value="PAS-like_dom_sf"/>
</dbReference>
<keyword evidence="10" id="KW-0175">Coiled coil</keyword>
<keyword evidence="6 14" id="KW-0418">Kinase</keyword>
<dbReference type="InterPro" id="IPR004358">
    <property type="entry name" value="Sig_transdc_His_kin-like_C"/>
</dbReference>
<dbReference type="GO" id="GO:0000160">
    <property type="term" value="P:phosphorelay signal transduction system"/>
    <property type="evidence" value="ECO:0007669"/>
    <property type="project" value="UniProtKB-KW"/>
</dbReference>
<dbReference type="InterPro" id="IPR005467">
    <property type="entry name" value="His_kinase_dom"/>
</dbReference>
<sequence>MKISQEKALKEKIERLNRENKRLVEKLTSVRTDRAMLLKDFKYTSMILNEISPAVILIQGGQVVLSNQAALSMLRYAEEEFIGRDFMSLFHDKSAENAASILERWADDGPQPSQFELSMSASDGAPVFCEVSWKKIRYGGRSAYLLCIADIEKRKSEEKELLQAQKINSIGSMAFGLSRDMTLGLKNFREQFNLISADGTFKSKNLLRSLKNIESIIETGDSITQKLRCLAKQRYEPKELVVFDLNKVISEAVSASCSRQGGANGQGPVNVSTYPRAVSPVEGRPEEMRDALICLILNAMDAMPDGGDIYLSVEENLGFVWLYIQDSGTGIPDEVKDKIFDPFFTTRGANRPGLGLSISYAIISRHNGQIDVSSTEGHGSVFVVKLPPYRQPDLPVTKEVRNIVKDLRILIISKGGPFTDILTEILDQKGGRVAGVSTCAEASKRLLGKKNIDLVITDIETPDFESSAIISNIKKMKDPLPVILLSPRQNGKGRRISSKLDTDLLIERPLEFKVLSSIISRAMAMHPKRNAQSATHNL</sequence>
<evidence type="ECO:0000256" key="1">
    <source>
        <dbReference type="ARBA" id="ARBA00000085"/>
    </source>
</evidence>
<feature type="modified residue" description="4-aspartylphosphate" evidence="9">
    <location>
        <position position="458"/>
    </location>
</feature>
<organism evidence="14">
    <name type="scientific">uncultured Desulfobacterium sp</name>
    <dbReference type="NCBI Taxonomy" id="201089"/>
    <lineage>
        <taxon>Bacteria</taxon>
        <taxon>Pseudomonadati</taxon>
        <taxon>Thermodesulfobacteriota</taxon>
        <taxon>Desulfobacteria</taxon>
        <taxon>Desulfobacterales</taxon>
        <taxon>Desulfobacteriaceae</taxon>
        <taxon>Desulfobacterium</taxon>
        <taxon>environmental samples</taxon>
    </lineage>
</organism>
<dbReference type="PROSITE" id="PS50112">
    <property type="entry name" value="PAS"/>
    <property type="match status" value="1"/>
</dbReference>
<evidence type="ECO:0000256" key="8">
    <source>
        <dbReference type="ARBA" id="ARBA00023012"/>
    </source>
</evidence>
<evidence type="ECO:0000259" key="11">
    <source>
        <dbReference type="PROSITE" id="PS50109"/>
    </source>
</evidence>
<feature type="domain" description="Histidine kinase" evidence="11">
    <location>
        <begin position="281"/>
        <end position="390"/>
    </location>
</feature>
<reference evidence="14" key="1">
    <citation type="submission" date="2018-01" db="EMBL/GenBank/DDBJ databases">
        <authorList>
            <person name="Regsiter A."/>
            <person name="William W."/>
        </authorList>
    </citation>
    <scope>NUCLEOTIDE SEQUENCE</scope>
    <source>
        <strain evidence="14">TRIP AH-1</strain>
    </source>
</reference>
<dbReference type="InterPro" id="IPR036890">
    <property type="entry name" value="HATPase_C_sf"/>
</dbReference>
<dbReference type="InterPro" id="IPR011006">
    <property type="entry name" value="CheY-like_superfamily"/>
</dbReference>
<dbReference type="Gene3D" id="3.30.565.10">
    <property type="entry name" value="Histidine kinase-like ATPase, C-terminal domain"/>
    <property type="match status" value="1"/>
</dbReference>
<dbReference type="PROSITE" id="PS50110">
    <property type="entry name" value="RESPONSE_REGULATORY"/>
    <property type="match status" value="1"/>
</dbReference>
<feature type="domain" description="PAS" evidence="13">
    <location>
        <begin position="61"/>
        <end position="109"/>
    </location>
</feature>
<dbReference type="NCBIfam" id="TIGR00229">
    <property type="entry name" value="sensory_box"/>
    <property type="match status" value="1"/>
</dbReference>
<evidence type="ECO:0000256" key="9">
    <source>
        <dbReference type="PROSITE-ProRule" id="PRU00169"/>
    </source>
</evidence>
<keyword evidence="3 9" id="KW-0597">Phosphoprotein</keyword>
<evidence type="ECO:0000259" key="13">
    <source>
        <dbReference type="PROSITE" id="PS50112"/>
    </source>
</evidence>
<dbReference type="InterPro" id="IPR000014">
    <property type="entry name" value="PAS"/>
</dbReference>
<dbReference type="Pfam" id="PF02518">
    <property type="entry name" value="HATPase_c"/>
    <property type="match status" value="1"/>
</dbReference>
<dbReference type="InterPro" id="IPR003594">
    <property type="entry name" value="HATPase_dom"/>
</dbReference>
<keyword evidence="7" id="KW-0067">ATP-binding</keyword>
<comment type="catalytic activity">
    <reaction evidence="1">
        <text>ATP + protein L-histidine = ADP + protein N-phospho-L-histidine.</text>
        <dbReference type="EC" id="2.7.13.3"/>
    </reaction>
</comment>
<dbReference type="EMBL" id="OJIN01000031">
    <property type="protein sequence ID" value="SPD72221.1"/>
    <property type="molecule type" value="Genomic_DNA"/>
</dbReference>
<dbReference type="EC" id="2.7.13.3" evidence="2"/>
<evidence type="ECO:0000256" key="3">
    <source>
        <dbReference type="ARBA" id="ARBA00022553"/>
    </source>
</evidence>
<gene>
    <name evidence="14" type="ORF">PITCH_A1260044</name>
</gene>